<dbReference type="InterPro" id="IPR013766">
    <property type="entry name" value="Thioredoxin_domain"/>
</dbReference>
<evidence type="ECO:0000313" key="2">
    <source>
        <dbReference type="EMBL" id="EEC13121.1"/>
    </source>
</evidence>
<dbReference type="EnsemblMetazoa" id="ISCW020656-RA">
    <property type="protein sequence ID" value="ISCW020656-PA"/>
    <property type="gene ID" value="ISCW020656"/>
</dbReference>
<evidence type="ECO:0000259" key="1">
    <source>
        <dbReference type="Pfam" id="PF00085"/>
    </source>
</evidence>
<dbReference type="AlphaFoldDB" id="B7Q2P9"/>
<dbReference type="Gene3D" id="3.40.30.10">
    <property type="entry name" value="Glutaredoxin"/>
    <property type="match status" value="1"/>
</dbReference>
<dbReference type="Pfam" id="PF00085">
    <property type="entry name" value="Thioredoxin"/>
    <property type="match status" value="1"/>
</dbReference>
<gene>
    <name evidence="2" type="ORF">IscW_ISCW020656</name>
</gene>
<dbReference type="STRING" id="6945.B7Q2P9"/>
<dbReference type="VEuPathDB" id="VectorBase:ISCI020656"/>
<dbReference type="GO" id="GO:0045494">
    <property type="term" value="P:photoreceptor cell maintenance"/>
    <property type="evidence" value="ECO:0007669"/>
    <property type="project" value="InterPro"/>
</dbReference>
<dbReference type="Proteomes" id="UP000001555">
    <property type="component" value="Unassembled WGS sequence"/>
</dbReference>
<evidence type="ECO:0000313" key="4">
    <source>
        <dbReference type="Proteomes" id="UP000001555"/>
    </source>
</evidence>
<name>B7Q2P9_IXOSC</name>
<dbReference type="GO" id="GO:0007600">
    <property type="term" value="P:sensory perception"/>
    <property type="evidence" value="ECO:0007669"/>
    <property type="project" value="InterPro"/>
</dbReference>
<reference evidence="2 4" key="1">
    <citation type="submission" date="2008-03" db="EMBL/GenBank/DDBJ databases">
        <title>Annotation of Ixodes scapularis.</title>
        <authorList>
            <consortium name="Ixodes scapularis Genome Project Consortium"/>
            <person name="Caler E."/>
            <person name="Hannick L.I."/>
            <person name="Bidwell S."/>
            <person name="Joardar V."/>
            <person name="Thiagarajan M."/>
            <person name="Amedeo P."/>
            <person name="Galinsky K.J."/>
            <person name="Schobel S."/>
            <person name="Inman J."/>
            <person name="Hostetler J."/>
            <person name="Miller J."/>
            <person name="Hammond M."/>
            <person name="Megy K."/>
            <person name="Lawson D."/>
            <person name="Kodira C."/>
            <person name="Sutton G."/>
            <person name="Meyer J."/>
            <person name="Hill C.A."/>
            <person name="Birren B."/>
            <person name="Nene V."/>
            <person name="Collins F."/>
            <person name="Alarcon-Chaidez F."/>
            <person name="Wikel S."/>
            <person name="Strausberg R."/>
        </authorList>
    </citation>
    <scope>NUCLEOTIDE SEQUENCE [LARGE SCALE GENOMIC DNA]</scope>
    <source>
        <strain evidence="4">Wikel</strain>
        <strain evidence="2">Wikel colony</strain>
    </source>
</reference>
<dbReference type="PANTHER" id="PTHR46762:SF1">
    <property type="entry name" value="NUCLEOREDOXIN-LIKE PROTEIN 2"/>
    <property type="match status" value="1"/>
</dbReference>
<dbReference type="SUPFAM" id="SSF52833">
    <property type="entry name" value="Thioredoxin-like"/>
    <property type="match status" value="1"/>
</dbReference>
<dbReference type="EMBL" id="ABJB010777456">
    <property type="status" value="NOT_ANNOTATED_CDS"/>
    <property type="molecule type" value="Genomic_DNA"/>
</dbReference>
<dbReference type="InterPro" id="IPR036249">
    <property type="entry name" value="Thioredoxin-like_sf"/>
</dbReference>
<dbReference type="InParanoid" id="B7Q2P9"/>
<dbReference type="VEuPathDB" id="VectorBase:ISCP_011350"/>
<sequence>MAELFKGKVLLKKDGTTIPADLALKGKKIICIYFAAAWCPPCRMFTPVLADAYTEAREGNQPIEASGSCLTPRSDC</sequence>
<dbReference type="PaxDb" id="6945-B7Q2P9"/>
<dbReference type="InterPro" id="IPR029519">
    <property type="entry name" value="RdCVF2"/>
</dbReference>
<protein>
    <submittedName>
        <fullName evidence="2 3">Thioredoxin, putative</fullName>
    </submittedName>
</protein>
<evidence type="ECO:0000313" key="3">
    <source>
        <dbReference type="EnsemblMetazoa" id="ISCW020656-PA"/>
    </source>
</evidence>
<organism>
    <name type="scientific">Ixodes scapularis</name>
    <name type="common">Black-legged tick</name>
    <name type="synonym">Deer tick</name>
    <dbReference type="NCBI Taxonomy" id="6945"/>
    <lineage>
        <taxon>Eukaryota</taxon>
        <taxon>Metazoa</taxon>
        <taxon>Ecdysozoa</taxon>
        <taxon>Arthropoda</taxon>
        <taxon>Chelicerata</taxon>
        <taxon>Arachnida</taxon>
        <taxon>Acari</taxon>
        <taxon>Parasitiformes</taxon>
        <taxon>Ixodida</taxon>
        <taxon>Ixodoidea</taxon>
        <taxon>Ixodidae</taxon>
        <taxon>Ixodinae</taxon>
        <taxon>Ixodes</taxon>
    </lineage>
</organism>
<dbReference type="EMBL" id="DS844967">
    <property type="protein sequence ID" value="EEC13121.1"/>
    <property type="molecule type" value="Genomic_DNA"/>
</dbReference>
<dbReference type="PANTHER" id="PTHR46762">
    <property type="entry name" value="NUCLEOREDOXIN-LIKE PROTEIN 2"/>
    <property type="match status" value="1"/>
</dbReference>
<feature type="domain" description="Thioredoxin" evidence="1">
    <location>
        <begin position="25"/>
        <end position="57"/>
    </location>
</feature>
<keyword evidence="4" id="KW-1185">Reference proteome</keyword>
<accession>B7Q2P9</accession>
<reference evidence="3" key="2">
    <citation type="submission" date="2020-05" db="UniProtKB">
        <authorList>
            <consortium name="EnsemblMetazoa"/>
        </authorList>
    </citation>
    <scope>IDENTIFICATION</scope>
    <source>
        <strain evidence="3">wikel</strain>
    </source>
</reference>
<dbReference type="HOGENOM" id="CLU_2657236_0_0_1"/>
<proteinExistence type="predicted"/>
<dbReference type="VEuPathDB" id="VectorBase:ISCW020656"/>
<dbReference type="OrthoDB" id="189920at2759"/>